<dbReference type="Proteomes" id="UP000683925">
    <property type="component" value="Unassembled WGS sequence"/>
</dbReference>
<dbReference type="EMBL" id="CAJJDP010000107">
    <property type="protein sequence ID" value="CAD8194868.1"/>
    <property type="molecule type" value="Genomic_DNA"/>
</dbReference>
<dbReference type="AlphaFoldDB" id="A0A8S1WY47"/>
<sequence length="373" mass="44512">MIDYQNHNQQNYKQHSLQDNLYNFHPNDMIDNHNNRTLQQIYYLHIGGIALQSYLPVTNQQPCPSPQCGYLQTQHLYDPFQKDIIKQNTFISSQKSNQQNLQCPSESNSITNVQAQFQNPQEKKYCTQARFQYNPFWQGQNLGWHKCYVPFASILTYISVTPLQIKAQAIIVQIFTNTFMWMHIKHLCMQFRTFTSKSSKGQIPRIIISPPNYLCDKSKYNQPHNHVYLFYHTSQQSNYLSSWEVQSKSQKQYQFFEYFILFLHNFSCQTSICDKIQEWEVDYLVITNRQLLPKAICIMQNVSELLGNVQCHLQINEYLFLFRDNIYQPFSFKAIIRMVKVEKGNCYINYHKFLWANNFPFRKAFEVKYLNCQ</sequence>
<protein>
    <submittedName>
        <fullName evidence="1">Uncharacterized protein</fullName>
    </submittedName>
</protein>
<proteinExistence type="predicted"/>
<keyword evidence="2" id="KW-1185">Reference proteome</keyword>
<comment type="caution">
    <text evidence="1">The sequence shown here is derived from an EMBL/GenBank/DDBJ whole genome shotgun (WGS) entry which is preliminary data.</text>
</comment>
<evidence type="ECO:0000313" key="1">
    <source>
        <dbReference type="EMBL" id="CAD8194868.1"/>
    </source>
</evidence>
<accession>A0A8S1WY47</accession>
<gene>
    <name evidence="1" type="ORF">POCTA_138.1.T1070207</name>
</gene>
<evidence type="ECO:0000313" key="2">
    <source>
        <dbReference type="Proteomes" id="UP000683925"/>
    </source>
</evidence>
<name>A0A8S1WY47_PAROT</name>
<organism evidence="1 2">
    <name type="scientific">Paramecium octaurelia</name>
    <dbReference type="NCBI Taxonomy" id="43137"/>
    <lineage>
        <taxon>Eukaryota</taxon>
        <taxon>Sar</taxon>
        <taxon>Alveolata</taxon>
        <taxon>Ciliophora</taxon>
        <taxon>Intramacronucleata</taxon>
        <taxon>Oligohymenophorea</taxon>
        <taxon>Peniculida</taxon>
        <taxon>Parameciidae</taxon>
        <taxon>Paramecium</taxon>
    </lineage>
</organism>
<reference evidence="1" key="1">
    <citation type="submission" date="2021-01" db="EMBL/GenBank/DDBJ databases">
        <authorList>
            <consortium name="Genoscope - CEA"/>
            <person name="William W."/>
        </authorList>
    </citation>
    <scope>NUCLEOTIDE SEQUENCE</scope>
</reference>